<keyword evidence="2" id="KW-1185">Reference proteome</keyword>
<proteinExistence type="predicted"/>
<accession>A0ACB5STQ9</accession>
<dbReference type="EMBL" id="BSXS01000493">
    <property type="protein sequence ID" value="GME72727.1"/>
    <property type="molecule type" value="Genomic_DNA"/>
</dbReference>
<reference evidence="1" key="1">
    <citation type="submission" date="2023-04" db="EMBL/GenBank/DDBJ databases">
        <title>Ambrosiozyma monospora NBRC 10751.</title>
        <authorList>
            <person name="Ichikawa N."/>
            <person name="Sato H."/>
            <person name="Tonouchi N."/>
        </authorList>
    </citation>
    <scope>NUCLEOTIDE SEQUENCE</scope>
    <source>
        <strain evidence="1">NBRC 10751</strain>
    </source>
</reference>
<gene>
    <name evidence="1" type="ORF">Amon02_000110500</name>
</gene>
<evidence type="ECO:0000313" key="1">
    <source>
        <dbReference type="EMBL" id="GME72727.1"/>
    </source>
</evidence>
<comment type="caution">
    <text evidence="1">The sequence shown here is derived from an EMBL/GenBank/DDBJ whole genome shotgun (WGS) entry which is preliminary data.</text>
</comment>
<dbReference type="Proteomes" id="UP001165064">
    <property type="component" value="Unassembled WGS sequence"/>
</dbReference>
<sequence>MEEVTTILDSLPYELVLPIVKTALLNLTTSQFCLLFQITPSGAFGDLLLSIICESTLQVDQDDGVSLVCKSHSMKPFLTHDIFYLNELVDYLCLKNSKFAKISLINIKDSFVIIVEHSCLGKLIDRSLFNEFDVIISELPDLSPHSFYLSKTTSLSISRPTSNFGKLLDMTESLCELAVGLYDHSDSMIRRVNHLIDWIRDDQQRNSSVPKNKMLKVFTELTDETVNVTQVQKLFEFLTTFSSTLDFELNIGYLSPSRITDRLCGPSPVLILHIVLFDTIIGSEDPRKLFECLQSMNSLNYLKLRWSSSTCPYECKLRNKSVRTVVLESLPYEVDHRLDELPNLSEVRVMESSLDETFFDSLPPTVEGLELTFCHILGDKFCFPKSLIWFELVASPFAHKLPLFSNSSDLLCLSRVTVDAFMFNFSINDMKLVNAVQGFLDTVPSGITELKVHFVPFETNLTNYVSYINALHLNQFELLKKAVIAYKNNTIGSFDMSIVPLSVISLTLDFSSEKFSQLLPSNLNYLHINLVSFEDKFDSFWQNFIIPLQKLKKFSCKIKPSSQIDLQNLVHSTLEEFSLVFTKIDPKLHKTSNILLDQLPENIKSINFLYDNDLSKHSQHTTTLHATGALAGTLVSYLQMFSLDPIDRFRWSTRG</sequence>
<evidence type="ECO:0000313" key="2">
    <source>
        <dbReference type="Proteomes" id="UP001165064"/>
    </source>
</evidence>
<organism evidence="1 2">
    <name type="scientific">Ambrosiozyma monospora</name>
    <name type="common">Yeast</name>
    <name type="synonym">Endomycopsis monosporus</name>
    <dbReference type="NCBI Taxonomy" id="43982"/>
    <lineage>
        <taxon>Eukaryota</taxon>
        <taxon>Fungi</taxon>
        <taxon>Dikarya</taxon>
        <taxon>Ascomycota</taxon>
        <taxon>Saccharomycotina</taxon>
        <taxon>Pichiomycetes</taxon>
        <taxon>Pichiales</taxon>
        <taxon>Pichiaceae</taxon>
        <taxon>Ambrosiozyma</taxon>
    </lineage>
</organism>
<protein>
    <submittedName>
        <fullName evidence="1">Unnamed protein product</fullName>
    </submittedName>
</protein>
<name>A0ACB5STQ9_AMBMO</name>